<dbReference type="PIRSF" id="PIRSF021435">
    <property type="entry name" value="SpoIIIAB"/>
    <property type="match status" value="1"/>
</dbReference>
<proteinExistence type="predicted"/>
<protein>
    <submittedName>
        <fullName evidence="1">Stage III sporulation protein AB</fullName>
    </submittedName>
</protein>
<reference evidence="1" key="2">
    <citation type="submission" date="2020-09" db="EMBL/GenBank/DDBJ databases">
        <authorList>
            <person name="Sun Q."/>
            <person name="Zhou Y."/>
        </authorList>
    </citation>
    <scope>NUCLEOTIDE SEQUENCE</scope>
    <source>
        <strain evidence="1">CGMCC 1.15178</strain>
    </source>
</reference>
<comment type="caution">
    <text evidence="1">The sequence shown here is derived from an EMBL/GenBank/DDBJ whole genome shotgun (WGS) entry which is preliminary data.</text>
</comment>
<dbReference type="NCBIfam" id="TIGR02833">
    <property type="entry name" value="spore_III_AB"/>
    <property type="match status" value="1"/>
</dbReference>
<accession>A0A916Z0K7</accession>
<name>A0A916Z0K7_9BACL</name>
<dbReference type="AlphaFoldDB" id="A0A916Z0K7"/>
<dbReference type="Proteomes" id="UP000612456">
    <property type="component" value="Unassembled WGS sequence"/>
</dbReference>
<organism evidence="1 2">
    <name type="scientific">Paenibacillus nasutitermitis</name>
    <dbReference type="NCBI Taxonomy" id="1652958"/>
    <lineage>
        <taxon>Bacteria</taxon>
        <taxon>Bacillati</taxon>
        <taxon>Bacillota</taxon>
        <taxon>Bacilli</taxon>
        <taxon>Bacillales</taxon>
        <taxon>Paenibacillaceae</taxon>
        <taxon>Paenibacillus</taxon>
    </lineage>
</organism>
<sequence>MVKLIGAALILFAGTMIGFMQASRYAARPRQIRQLIQAVQRLETEIGYGFTPLPDAFERCALHLPDPGASIFRGVKERINQPQGLSFRECWELSIADHWPGTAMKTPERTALIRLGSTLGISDRDDQIKHMRLAVQQLKAEEDGARDDQARYEKMWKSLGVLIAALVVILIV</sequence>
<reference evidence="1" key="1">
    <citation type="journal article" date="2014" name="Int. J. Syst. Evol. Microbiol.">
        <title>Complete genome sequence of Corynebacterium casei LMG S-19264T (=DSM 44701T), isolated from a smear-ripened cheese.</title>
        <authorList>
            <consortium name="US DOE Joint Genome Institute (JGI-PGF)"/>
            <person name="Walter F."/>
            <person name="Albersmeier A."/>
            <person name="Kalinowski J."/>
            <person name="Ruckert C."/>
        </authorList>
    </citation>
    <scope>NUCLEOTIDE SEQUENCE</scope>
    <source>
        <strain evidence="1">CGMCC 1.15178</strain>
    </source>
</reference>
<dbReference type="InterPro" id="IPR014198">
    <property type="entry name" value="Spore_III_AB"/>
</dbReference>
<keyword evidence="2" id="KW-1185">Reference proteome</keyword>
<dbReference type="RefSeq" id="WP_188992752.1">
    <property type="nucleotide sequence ID" value="NZ_BMHP01000002.1"/>
</dbReference>
<evidence type="ECO:0000313" key="2">
    <source>
        <dbReference type="Proteomes" id="UP000612456"/>
    </source>
</evidence>
<evidence type="ECO:0000313" key="1">
    <source>
        <dbReference type="EMBL" id="GGD70158.1"/>
    </source>
</evidence>
<dbReference type="Pfam" id="PF09548">
    <property type="entry name" value="Spore_III_AB"/>
    <property type="match status" value="1"/>
</dbReference>
<dbReference type="EMBL" id="BMHP01000002">
    <property type="protein sequence ID" value="GGD70158.1"/>
    <property type="molecule type" value="Genomic_DNA"/>
</dbReference>
<gene>
    <name evidence="1" type="primary">spoIIIAB</name>
    <name evidence="1" type="ORF">GCM10010911_30050</name>
</gene>